<evidence type="ECO:0000256" key="5">
    <source>
        <dbReference type="ARBA" id="ARBA00023016"/>
    </source>
</evidence>
<dbReference type="GeneID" id="68113736"/>
<evidence type="ECO:0000256" key="4">
    <source>
        <dbReference type="ARBA" id="ARBA00022946"/>
    </source>
</evidence>
<dbReference type="InterPro" id="IPR027409">
    <property type="entry name" value="GroEL-like_apical_dom_sf"/>
</dbReference>
<dbReference type="GO" id="GO:0005524">
    <property type="term" value="F:ATP binding"/>
    <property type="evidence" value="ECO:0007669"/>
    <property type="project" value="UniProtKB-KW"/>
</dbReference>
<dbReference type="VEuPathDB" id="AmoebaDB:NF0022000"/>
<dbReference type="GO" id="GO:0051082">
    <property type="term" value="F:unfolded protein binding"/>
    <property type="evidence" value="ECO:0007669"/>
    <property type="project" value="InterPro"/>
</dbReference>
<evidence type="ECO:0000256" key="1">
    <source>
        <dbReference type="ARBA" id="ARBA00008020"/>
    </source>
</evidence>
<keyword evidence="10" id="KW-1185">Reference proteome</keyword>
<dbReference type="Gene3D" id="1.10.560.10">
    <property type="entry name" value="GroEL-like equatorial domain"/>
    <property type="match status" value="1"/>
</dbReference>
<dbReference type="Pfam" id="PF00118">
    <property type="entry name" value="Cpn60_TCP1"/>
    <property type="match status" value="1"/>
</dbReference>
<dbReference type="OMA" id="CGGGCHI"/>
<dbReference type="PRINTS" id="PR00304">
    <property type="entry name" value="TCOMPLEXTCP1"/>
</dbReference>
<proteinExistence type="inferred from homology"/>
<dbReference type="RefSeq" id="XP_044559199.1">
    <property type="nucleotide sequence ID" value="XM_044710162.1"/>
</dbReference>
<dbReference type="Gene3D" id="3.30.260.10">
    <property type="entry name" value="TCP-1-like chaperonin intermediate domain"/>
    <property type="match status" value="1"/>
</dbReference>
<dbReference type="Proteomes" id="UP000444721">
    <property type="component" value="Unassembled WGS sequence"/>
</dbReference>
<keyword evidence="6 8" id="KW-0143">Chaperone</keyword>
<dbReference type="EMBL" id="VFQX01000052">
    <property type="protein sequence ID" value="KAF0974486.1"/>
    <property type="molecule type" value="Genomic_DNA"/>
</dbReference>
<dbReference type="InterPro" id="IPR002423">
    <property type="entry name" value="Cpn60/GroEL/TCP-1"/>
</dbReference>
<dbReference type="AlphaFoldDB" id="A0A6A5BI98"/>
<dbReference type="VEuPathDB" id="AmoebaDB:FDP41_006518"/>
<comment type="similarity">
    <text evidence="1 8">Belongs to the TCP-1 chaperonin family.</text>
</comment>
<evidence type="ECO:0000256" key="2">
    <source>
        <dbReference type="ARBA" id="ARBA00022741"/>
    </source>
</evidence>
<dbReference type="VEuPathDB" id="AmoebaDB:NfTy_089350"/>
<name>A0A6A5BI98_NAEFO</name>
<dbReference type="PANTHER" id="PTHR11353">
    <property type="entry name" value="CHAPERONIN"/>
    <property type="match status" value="1"/>
</dbReference>
<dbReference type="GO" id="GO:0016887">
    <property type="term" value="F:ATP hydrolysis activity"/>
    <property type="evidence" value="ECO:0007669"/>
    <property type="project" value="InterPro"/>
</dbReference>
<dbReference type="SUPFAM" id="SSF54849">
    <property type="entry name" value="GroEL-intermediate domain like"/>
    <property type="match status" value="1"/>
</dbReference>
<evidence type="ECO:0000256" key="3">
    <source>
        <dbReference type="ARBA" id="ARBA00022840"/>
    </source>
</evidence>
<evidence type="ECO:0000256" key="6">
    <source>
        <dbReference type="ARBA" id="ARBA00023186"/>
    </source>
</evidence>
<dbReference type="SUPFAM" id="SSF48592">
    <property type="entry name" value="GroEL equatorial domain-like"/>
    <property type="match status" value="1"/>
</dbReference>
<dbReference type="InterPro" id="IPR027410">
    <property type="entry name" value="TCP-1-like_intermed_sf"/>
</dbReference>
<evidence type="ECO:0000256" key="8">
    <source>
        <dbReference type="RuleBase" id="RU004187"/>
    </source>
</evidence>
<accession>A0A6A5BI98</accession>
<dbReference type="InterPro" id="IPR027413">
    <property type="entry name" value="GROEL-like_equatorial_sf"/>
</dbReference>
<evidence type="ECO:0000313" key="9">
    <source>
        <dbReference type="EMBL" id="KAF0974486.1"/>
    </source>
</evidence>
<dbReference type="PROSITE" id="PS00995">
    <property type="entry name" value="TCP1_3"/>
    <property type="match status" value="1"/>
</dbReference>
<dbReference type="OrthoDB" id="10256307at2759"/>
<evidence type="ECO:0000256" key="7">
    <source>
        <dbReference type="ARBA" id="ARBA00025467"/>
    </source>
</evidence>
<keyword evidence="3 8" id="KW-0067">ATP-binding</keyword>
<reference evidence="9 10" key="1">
    <citation type="journal article" date="2019" name="Sci. Rep.">
        <title>Nanopore sequencing improves the draft genome of the human pathogenic amoeba Naegleria fowleri.</title>
        <authorList>
            <person name="Liechti N."/>
            <person name="Schurch N."/>
            <person name="Bruggmann R."/>
            <person name="Wittwer M."/>
        </authorList>
    </citation>
    <scope>NUCLEOTIDE SEQUENCE [LARGE SCALE GENOMIC DNA]</scope>
    <source>
        <strain evidence="9 10">ATCC 30894</strain>
    </source>
</reference>
<dbReference type="InterPro" id="IPR002194">
    <property type="entry name" value="Chaperonin_TCP-1_CS"/>
</dbReference>
<keyword evidence="4" id="KW-0809">Transit peptide</keyword>
<protein>
    <submittedName>
        <fullName evidence="9">Uncharacterized protein</fullName>
    </submittedName>
</protein>
<keyword evidence="5" id="KW-0346">Stress response</keyword>
<keyword evidence="2 8" id="KW-0547">Nucleotide-binding</keyword>
<gene>
    <name evidence="9" type="ORF">FDP41_006518</name>
</gene>
<comment type="function">
    <text evidence="7">Implicated in mitochondrial protein import and macromolecular assembly. May facilitate the correct folding of imported proteins. May also prevent misfolding and promote the refolding and proper assembly of unfolded polypeptides generated under stress conditions in the mitochondrial matrix.</text>
</comment>
<comment type="caution">
    <text evidence="9">The sequence shown here is derived from an EMBL/GenBank/DDBJ whole genome shotgun (WGS) entry which is preliminary data.</text>
</comment>
<dbReference type="InterPro" id="IPR017998">
    <property type="entry name" value="Chaperone_TCP-1"/>
</dbReference>
<organism evidence="9 10">
    <name type="scientific">Naegleria fowleri</name>
    <name type="common">Brain eating amoeba</name>
    <dbReference type="NCBI Taxonomy" id="5763"/>
    <lineage>
        <taxon>Eukaryota</taxon>
        <taxon>Discoba</taxon>
        <taxon>Heterolobosea</taxon>
        <taxon>Tetramitia</taxon>
        <taxon>Eutetramitia</taxon>
        <taxon>Vahlkampfiidae</taxon>
        <taxon>Naegleria</taxon>
    </lineage>
</organism>
<evidence type="ECO:0000313" key="10">
    <source>
        <dbReference type="Proteomes" id="UP000444721"/>
    </source>
</evidence>
<dbReference type="GO" id="GO:0140662">
    <property type="term" value="F:ATP-dependent protein folding chaperone"/>
    <property type="evidence" value="ECO:0007669"/>
    <property type="project" value="InterPro"/>
</dbReference>
<sequence length="546" mass="62063">MSLSSLSSAPIILDACKKLKHLLHSSFGPMSFHKLIVKYHQHIHPEMIYTNDGATLVRSLPIVNPIGKILCDLSKTQEERAGDGTTGVILLCCELVLRSIEDLHLKQLLPLDVICNYLFILKNICVKSFERMRLLESEKISRLIYSDKDSIFHMAKNSLQSKDIRYMVNHFSTLLIDCFAHGEKVPKQRKFHCIEGGQLSDSFGFRGLFCNVTSSSFSSKFYHSQNLQSRFHKCNKILLLSRKNQNVNNFERTLWKSIFQIGSTSDSGIIILMEGTFPHLHISYHNNSSVFIFDNMNPKLLNQISLCIDFPVLKVGSVSQISGEELFAIPTTPISEECPSIQCISQELFICIPNTCQDMFHFVLRGPSKTIVKETKRSLKDAYEVIKNHFSLLDKAVWSDHMPSPHQHFLCGGGCHIEFQLWSDITGQESSQLPASVSEVFSDCILSLPRMILQSSSFESSRENDLLRLKREYSKHQCEKNTDDHKEEGCFFGIDLFANMSGSHESVIVENVLERFLLEDSRVKQHMVELACETAITLLRISSVEV</sequence>
<dbReference type="Gene3D" id="3.50.7.10">
    <property type="entry name" value="GroEL"/>
    <property type="match status" value="1"/>
</dbReference>